<evidence type="ECO:0000313" key="7">
    <source>
        <dbReference type="Proteomes" id="UP000518887"/>
    </source>
</evidence>
<evidence type="ECO:0000256" key="1">
    <source>
        <dbReference type="ARBA" id="ARBA00005054"/>
    </source>
</evidence>
<evidence type="ECO:0000313" key="6">
    <source>
        <dbReference type="EMBL" id="MBB5226150.1"/>
    </source>
</evidence>
<feature type="domain" description="Formyl transferase N-terminal" evidence="5">
    <location>
        <begin position="1"/>
        <end position="197"/>
    </location>
</feature>
<evidence type="ECO:0000259" key="5">
    <source>
        <dbReference type="Pfam" id="PF00551"/>
    </source>
</evidence>
<keyword evidence="3 4" id="KW-0658">Purine biosynthesis</keyword>
<dbReference type="GO" id="GO:0005829">
    <property type="term" value="C:cytosol"/>
    <property type="evidence" value="ECO:0007669"/>
    <property type="project" value="TreeGrafter"/>
</dbReference>
<feature type="binding site" evidence="4">
    <location>
        <position position="73"/>
    </location>
    <ligand>
        <name>(6R)-10-formyltetrahydrofolate</name>
        <dbReference type="ChEBI" id="CHEBI:195366"/>
    </ligand>
</feature>
<dbReference type="HAMAP" id="MF_01930">
    <property type="entry name" value="PurN"/>
    <property type="match status" value="1"/>
</dbReference>
<organism evidence="6 7">
    <name type="scientific">Treponema ruminis</name>
    <dbReference type="NCBI Taxonomy" id="744515"/>
    <lineage>
        <taxon>Bacteria</taxon>
        <taxon>Pseudomonadati</taxon>
        <taxon>Spirochaetota</taxon>
        <taxon>Spirochaetia</taxon>
        <taxon>Spirochaetales</taxon>
        <taxon>Treponemataceae</taxon>
        <taxon>Treponema</taxon>
    </lineage>
</organism>
<comment type="function">
    <text evidence="4">Catalyzes the transfer of a formyl group from 10-formyltetrahydrofolate to 5-phospho-ribosyl-glycinamide (GAR), producing 5-phospho-ribosyl-N-formylglycinamide (FGAR) and tetrahydrofolate.</text>
</comment>
<dbReference type="GO" id="GO:0004644">
    <property type="term" value="F:phosphoribosylglycinamide formyltransferase activity"/>
    <property type="evidence" value="ECO:0007669"/>
    <property type="project" value="UniProtKB-UniRule"/>
</dbReference>
<evidence type="ECO:0000256" key="4">
    <source>
        <dbReference type="HAMAP-Rule" id="MF_01930"/>
    </source>
</evidence>
<comment type="similarity">
    <text evidence="4">Belongs to the GART family.</text>
</comment>
<keyword evidence="7" id="KW-1185">Reference proteome</keyword>
<dbReference type="UniPathway" id="UPA00074">
    <property type="reaction ID" value="UER00126"/>
</dbReference>
<comment type="catalytic activity">
    <reaction evidence="4">
        <text>N(1)-(5-phospho-beta-D-ribosyl)glycinamide + (6R)-10-formyltetrahydrofolate = N(2)-formyl-N(1)-(5-phospho-beta-D-ribosyl)glycinamide + (6S)-5,6,7,8-tetrahydrofolate + H(+)</text>
        <dbReference type="Rhea" id="RHEA:15053"/>
        <dbReference type="ChEBI" id="CHEBI:15378"/>
        <dbReference type="ChEBI" id="CHEBI:57453"/>
        <dbReference type="ChEBI" id="CHEBI:143788"/>
        <dbReference type="ChEBI" id="CHEBI:147286"/>
        <dbReference type="ChEBI" id="CHEBI:195366"/>
        <dbReference type="EC" id="2.1.2.2"/>
    </reaction>
</comment>
<sequence>MNITVLVSGGGTNLQALIDYQNSHADCPYRIKLVISNTKNAYALERAKNAGIPVEVRSPFSVLGKEKAQSASRDEKRIAISDAILDLCREYEIDAIVLAGYLSVLGGKIIGEYSGKIINLHPALLPKFGGVGMWGHNVHEAVLAAGEKESGCTVHLVDSGCDTGKILVQKKVPVLPDDTPDSLYARIAPEEHKAMVEGVCLLAKMLA</sequence>
<dbReference type="EMBL" id="JACHFQ010000004">
    <property type="protein sequence ID" value="MBB5226150.1"/>
    <property type="molecule type" value="Genomic_DNA"/>
</dbReference>
<dbReference type="InterPro" id="IPR004607">
    <property type="entry name" value="GART"/>
</dbReference>
<dbReference type="PANTHER" id="PTHR43369">
    <property type="entry name" value="PHOSPHORIBOSYLGLYCINAMIDE FORMYLTRANSFERASE"/>
    <property type="match status" value="1"/>
</dbReference>
<dbReference type="NCBIfam" id="TIGR00639">
    <property type="entry name" value="PurN"/>
    <property type="match status" value="1"/>
</dbReference>
<evidence type="ECO:0000256" key="3">
    <source>
        <dbReference type="ARBA" id="ARBA00022755"/>
    </source>
</evidence>
<reference evidence="6 7" key="1">
    <citation type="submission" date="2020-08" db="EMBL/GenBank/DDBJ databases">
        <title>Genomic Encyclopedia of Type Strains, Phase IV (KMG-IV): sequencing the most valuable type-strain genomes for metagenomic binning, comparative biology and taxonomic classification.</title>
        <authorList>
            <person name="Goeker M."/>
        </authorList>
    </citation>
    <scope>NUCLEOTIDE SEQUENCE [LARGE SCALE GENOMIC DNA]</scope>
    <source>
        <strain evidence="6 7">DSM 103462</strain>
    </source>
</reference>
<dbReference type="InterPro" id="IPR002376">
    <property type="entry name" value="Formyl_transf_N"/>
</dbReference>
<proteinExistence type="inferred from homology"/>
<dbReference type="SUPFAM" id="SSF53328">
    <property type="entry name" value="Formyltransferase"/>
    <property type="match status" value="1"/>
</dbReference>
<dbReference type="PANTHER" id="PTHR43369:SF2">
    <property type="entry name" value="PHOSPHORIBOSYLGLYCINAMIDE FORMYLTRANSFERASE"/>
    <property type="match status" value="1"/>
</dbReference>
<name>A0A7W8G9C1_9SPIR</name>
<comment type="pathway">
    <text evidence="1 4">Purine metabolism; IMP biosynthesis via de novo pathway; N(2)-formyl-N(1)-(5-phospho-D-ribosyl)glycinamide from N(1)-(5-phospho-D-ribosyl)glycinamide (10-formyl THF route): step 1/1.</text>
</comment>
<gene>
    <name evidence="4" type="primary">purN</name>
    <name evidence="6" type="ORF">HNP76_001518</name>
</gene>
<feature type="binding site" evidence="4">
    <location>
        <begin position="11"/>
        <end position="13"/>
    </location>
    <ligand>
        <name>N(1)-(5-phospho-beta-D-ribosyl)glycinamide</name>
        <dbReference type="ChEBI" id="CHEBI:143788"/>
    </ligand>
</feature>
<feature type="site" description="Raises pKa of active site His" evidence="4">
    <location>
        <position position="162"/>
    </location>
</feature>
<dbReference type="CDD" id="cd08645">
    <property type="entry name" value="FMT_core_GART"/>
    <property type="match status" value="1"/>
</dbReference>
<dbReference type="GO" id="GO:0006189">
    <property type="term" value="P:'de novo' IMP biosynthetic process"/>
    <property type="evidence" value="ECO:0007669"/>
    <property type="project" value="UniProtKB-UniRule"/>
</dbReference>
<dbReference type="Gene3D" id="3.40.50.170">
    <property type="entry name" value="Formyl transferase, N-terminal domain"/>
    <property type="match status" value="1"/>
</dbReference>
<keyword evidence="2 4" id="KW-0808">Transferase</keyword>
<dbReference type="AlphaFoldDB" id="A0A7W8G9C1"/>
<protein>
    <recommendedName>
        <fullName evidence="4">Phosphoribosylglycinamide formyltransferase</fullName>
        <ecNumber evidence="4">2.1.2.2</ecNumber>
    </recommendedName>
    <alternativeName>
        <fullName evidence="4">5'-phosphoribosylglycinamide transformylase</fullName>
    </alternativeName>
    <alternativeName>
        <fullName evidence="4">GAR transformylase</fullName>
        <shortName evidence="4">GART</shortName>
    </alternativeName>
</protein>
<dbReference type="Pfam" id="PF00551">
    <property type="entry name" value="Formyl_trans_N"/>
    <property type="match status" value="1"/>
</dbReference>
<feature type="active site" description="Proton donor" evidence="4">
    <location>
        <position position="121"/>
    </location>
</feature>
<feature type="binding site" evidence="4">
    <location>
        <position position="119"/>
    </location>
    <ligand>
        <name>(6R)-10-formyltetrahydrofolate</name>
        <dbReference type="ChEBI" id="CHEBI:195366"/>
    </ligand>
</feature>
<accession>A0A7W8G9C1</accession>
<comment type="caution">
    <text evidence="4">Lacks conserved residue(s) required for the propagation of feature annotation.</text>
</comment>
<evidence type="ECO:0000256" key="2">
    <source>
        <dbReference type="ARBA" id="ARBA00022679"/>
    </source>
</evidence>
<dbReference type="InterPro" id="IPR036477">
    <property type="entry name" value="Formyl_transf_N_sf"/>
</dbReference>
<dbReference type="EC" id="2.1.2.2" evidence="4"/>
<dbReference type="RefSeq" id="WP_184659137.1">
    <property type="nucleotide sequence ID" value="NZ_CP031518.1"/>
</dbReference>
<dbReference type="Proteomes" id="UP000518887">
    <property type="component" value="Unassembled WGS sequence"/>
</dbReference>
<comment type="caution">
    <text evidence="6">The sequence shown here is derived from an EMBL/GenBank/DDBJ whole genome shotgun (WGS) entry which is preliminary data.</text>
</comment>